<protein>
    <submittedName>
        <fullName evidence="2">Uncharacterized protein</fullName>
    </submittedName>
</protein>
<evidence type="ECO:0000313" key="2">
    <source>
        <dbReference type="EMBL" id="MBB5842844.1"/>
    </source>
</evidence>
<reference evidence="2 3" key="1">
    <citation type="submission" date="2020-08" db="EMBL/GenBank/DDBJ databases">
        <title>Sequencing the genomes of 1000 actinobacteria strains.</title>
        <authorList>
            <person name="Klenk H.-P."/>
        </authorList>
    </citation>
    <scope>NUCLEOTIDE SEQUENCE [LARGE SCALE GENOMIC DNA]</scope>
    <source>
        <strain evidence="2 3">DSM 105784</strain>
    </source>
</reference>
<evidence type="ECO:0000256" key="1">
    <source>
        <dbReference type="SAM" id="MobiDB-lite"/>
    </source>
</evidence>
<sequence length="251" mass="27349">MCGSRWRRETWSIGLRASTSCPHRQLERQPQHDPGLLGPVVRPFSQLLDEPVAAGDSDLAQRQAVERRGDQGAHVALVQVAGGAGDAALRVDVRQPVRHEVGEQAVRRQRPPSAARIARLASPSARARRPRRWRWRRNSAPAASCRRSRGTGCAPRSGRTPPSGRRSRRQCRSSAGAATSDHRRSEASRCSAIHARTSETANFRCLPNWQAAGPFAVQPPVVDGGDGQAEVRRQLGDVHERFQAPGVGAIS</sequence>
<dbReference type="Proteomes" id="UP000536685">
    <property type="component" value="Unassembled WGS sequence"/>
</dbReference>
<comment type="caution">
    <text evidence="2">The sequence shown here is derived from an EMBL/GenBank/DDBJ whole genome shotgun (WGS) entry which is preliminary data.</text>
</comment>
<feature type="compositionally biased region" description="Low complexity" evidence="1">
    <location>
        <begin position="155"/>
        <end position="164"/>
    </location>
</feature>
<organism evidence="2 3">
    <name type="scientific">Conyzicola lurida</name>
    <dbReference type="NCBI Taxonomy" id="1172621"/>
    <lineage>
        <taxon>Bacteria</taxon>
        <taxon>Bacillati</taxon>
        <taxon>Actinomycetota</taxon>
        <taxon>Actinomycetes</taxon>
        <taxon>Micrococcales</taxon>
        <taxon>Microbacteriaceae</taxon>
        <taxon>Conyzicola</taxon>
    </lineage>
</organism>
<feature type="region of interest" description="Disordered" evidence="1">
    <location>
        <begin position="103"/>
        <end position="185"/>
    </location>
</feature>
<dbReference type="AlphaFoldDB" id="A0A841AKB1"/>
<keyword evidence="3" id="KW-1185">Reference proteome</keyword>
<name>A0A841AKB1_9MICO</name>
<evidence type="ECO:0000313" key="3">
    <source>
        <dbReference type="Proteomes" id="UP000536685"/>
    </source>
</evidence>
<proteinExistence type="predicted"/>
<feature type="region of interest" description="Disordered" evidence="1">
    <location>
        <begin position="22"/>
        <end position="41"/>
    </location>
</feature>
<dbReference type="EMBL" id="JACHMJ010000001">
    <property type="protein sequence ID" value="MBB5842844.1"/>
    <property type="molecule type" value="Genomic_DNA"/>
</dbReference>
<accession>A0A841AKB1</accession>
<feature type="compositionally biased region" description="Low complexity" evidence="1">
    <location>
        <begin position="111"/>
        <end position="125"/>
    </location>
</feature>
<gene>
    <name evidence="2" type="ORF">HD599_001167</name>
</gene>
<feature type="compositionally biased region" description="Basic residues" evidence="1">
    <location>
        <begin position="126"/>
        <end position="137"/>
    </location>
</feature>